<evidence type="ECO:0000313" key="1">
    <source>
        <dbReference type="EMBL" id="KAJ3498359.1"/>
    </source>
</evidence>
<organism evidence="1 2">
    <name type="scientific">Lecanicillium saksenae</name>
    <dbReference type="NCBI Taxonomy" id="468837"/>
    <lineage>
        <taxon>Eukaryota</taxon>
        <taxon>Fungi</taxon>
        <taxon>Dikarya</taxon>
        <taxon>Ascomycota</taxon>
        <taxon>Pezizomycotina</taxon>
        <taxon>Sordariomycetes</taxon>
        <taxon>Hypocreomycetidae</taxon>
        <taxon>Hypocreales</taxon>
        <taxon>Cordycipitaceae</taxon>
        <taxon>Lecanicillium</taxon>
    </lineage>
</organism>
<gene>
    <name evidence="1" type="ORF">NLG97_g1195</name>
</gene>
<comment type="caution">
    <text evidence="1">The sequence shown here is derived from an EMBL/GenBank/DDBJ whole genome shotgun (WGS) entry which is preliminary data.</text>
</comment>
<keyword evidence="2" id="KW-1185">Reference proteome</keyword>
<dbReference type="EMBL" id="JANAKD010000055">
    <property type="protein sequence ID" value="KAJ3498359.1"/>
    <property type="molecule type" value="Genomic_DNA"/>
</dbReference>
<proteinExistence type="predicted"/>
<evidence type="ECO:0000313" key="2">
    <source>
        <dbReference type="Proteomes" id="UP001148737"/>
    </source>
</evidence>
<sequence>MALFDLLTMVNLVLADAAVLLDPLSAEFLNVWLKFDIPLVKPDRSTDGEVATNMAAVARLADHLEAELVVLAEDAIDSMTVLGVHLAGTAPAADDDPRRACSRQLIIDKRSRCCGGGLVLSPDGGEGGAGSSSLEIACLRAGRVGQYSSGPKEGTSAERGTVSAGGGMDIAGAAEAAMSGSVMAMSPMFKAVLSQHCG</sequence>
<name>A0ACC1R8J5_9HYPO</name>
<protein>
    <submittedName>
        <fullName evidence="1">Uncharacterized protein</fullName>
    </submittedName>
</protein>
<reference evidence="1" key="1">
    <citation type="submission" date="2022-07" db="EMBL/GenBank/DDBJ databases">
        <title>Genome Sequence of Lecanicillium saksenae.</title>
        <authorList>
            <person name="Buettner E."/>
        </authorList>
    </citation>
    <scope>NUCLEOTIDE SEQUENCE</scope>
    <source>
        <strain evidence="1">VT-O1</strain>
    </source>
</reference>
<accession>A0ACC1R8J5</accession>
<dbReference type="Proteomes" id="UP001148737">
    <property type="component" value="Unassembled WGS sequence"/>
</dbReference>